<evidence type="ECO:0000313" key="2">
    <source>
        <dbReference type="Proteomes" id="UP001189122"/>
    </source>
</evidence>
<dbReference type="Proteomes" id="UP001189122">
    <property type="component" value="Unassembled WGS sequence"/>
</dbReference>
<keyword evidence="2" id="KW-1185">Reference proteome</keyword>
<name>A0A7I8JQ46_SPIIN</name>
<gene>
    <name evidence="1" type="ORF">SI7747_15018091</name>
</gene>
<dbReference type="EMBL" id="CACRZD030000015">
    <property type="protein sequence ID" value="CAA6671683.1"/>
    <property type="molecule type" value="Genomic_DNA"/>
</dbReference>
<dbReference type="AlphaFoldDB" id="A0A7I8JQ46"/>
<reference evidence="1 2" key="1">
    <citation type="submission" date="2019-12" db="EMBL/GenBank/DDBJ databases">
        <authorList>
            <person name="Scholz U."/>
            <person name="Mascher M."/>
            <person name="Fiebig A."/>
        </authorList>
    </citation>
    <scope>NUCLEOTIDE SEQUENCE</scope>
</reference>
<accession>A0A7I8JQ46</accession>
<organism evidence="1">
    <name type="scientific">Spirodela intermedia</name>
    <name type="common">Intermediate duckweed</name>
    <dbReference type="NCBI Taxonomy" id="51605"/>
    <lineage>
        <taxon>Eukaryota</taxon>
        <taxon>Viridiplantae</taxon>
        <taxon>Streptophyta</taxon>
        <taxon>Embryophyta</taxon>
        <taxon>Tracheophyta</taxon>
        <taxon>Spermatophyta</taxon>
        <taxon>Magnoliopsida</taxon>
        <taxon>Liliopsida</taxon>
        <taxon>Araceae</taxon>
        <taxon>Lemnoideae</taxon>
        <taxon>Spirodela</taxon>
    </lineage>
</organism>
<evidence type="ECO:0000313" key="1">
    <source>
        <dbReference type="EMBL" id="CAA2632475.1"/>
    </source>
</evidence>
<proteinExistence type="predicted"/>
<protein>
    <submittedName>
        <fullName evidence="1">Uncharacterized protein</fullName>
    </submittedName>
</protein>
<dbReference type="EMBL" id="LR743602">
    <property type="protein sequence ID" value="CAA2632475.1"/>
    <property type="molecule type" value="Genomic_DNA"/>
</dbReference>
<sequence>MIKDVHKIKEKSTDLTHRLLQNILEALKKKKHSTLKLTSSCQLEQSES</sequence>